<organism evidence="2">
    <name type="scientific">freshwater metagenome</name>
    <dbReference type="NCBI Taxonomy" id="449393"/>
    <lineage>
        <taxon>unclassified sequences</taxon>
        <taxon>metagenomes</taxon>
        <taxon>ecological metagenomes</taxon>
    </lineage>
</organism>
<keyword evidence="1" id="KW-0472">Membrane</keyword>
<keyword evidence="1" id="KW-0812">Transmembrane</keyword>
<keyword evidence="1" id="KW-1133">Transmembrane helix</keyword>
<evidence type="ECO:0000313" key="2">
    <source>
        <dbReference type="EMBL" id="CAB4885683.1"/>
    </source>
</evidence>
<sequence>MIGVAVSLAGWQIVPEVRALMVAPLAVAGSFGLSWLLTRLPGGGRFV</sequence>
<protein>
    <submittedName>
        <fullName evidence="2">Unannotated protein</fullName>
    </submittedName>
</protein>
<accession>A0A6J7F2C1</accession>
<proteinExistence type="predicted"/>
<reference evidence="2" key="1">
    <citation type="submission" date="2020-05" db="EMBL/GenBank/DDBJ databases">
        <authorList>
            <person name="Chiriac C."/>
            <person name="Salcher M."/>
            <person name="Ghai R."/>
            <person name="Kavagutti S V."/>
        </authorList>
    </citation>
    <scope>NUCLEOTIDE SEQUENCE</scope>
</reference>
<name>A0A6J7F2C1_9ZZZZ</name>
<feature type="transmembrane region" description="Helical" evidence="1">
    <location>
        <begin position="20"/>
        <end position="38"/>
    </location>
</feature>
<evidence type="ECO:0000256" key="1">
    <source>
        <dbReference type="SAM" id="Phobius"/>
    </source>
</evidence>
<dbReference type="AlphaFoldDB" id="A0A6J7F2C1"/>
<gene>
    <name evidence="2" type="ORF">UFOPK3402_01795</name>
</gene>
<dbReference type="EMBL" id="CAFBLS010000280">
    <property type="protein sequence ID" value="CAB4885683.1"/>
    <property type="molecule type" value="Genomic_DNA"/>
</dbReference>